<dbReference type="EMBL" id="ML769610">
    <property type="protein sequence ID" value="KAE9391899.1"/>
    <property type="molecule type" value="Genomic_DNA"/>
</dbReference>
<feature type="non-terminal residue" evidence="1">
    <location>
        <position position="1"/>
    </location>
</feature>
<organism evidence="1 2">
    <name type="scientific">Gymnopus androsaceus JB14</name>
    <dbReference type="NCBI Taxonomy" id="1447944"/>
    <lineage>
        <taxon>Eukaryota</taxon>
        <taxon>Fungi</taxon>
        <taxon>Dikarya</taxon>
        <taxon>Basidiomycota</taxon>
        <taxon>Agaricomycotina</taxon>
        <taxon>Agaricomycetes</taxon>
        <taxon>Agaricomycetidae</taxon>
        <taxon>Agaricales</taxon>
        <taxon>Marasmiineae</taxon>
        <taxon>Omphalotaceae</taxon>
        <taxon>Gymnopus</taxon>
    </lineage>
</organism>
<evidence type="ECO:0000313" key="1">
    <source>
        <dbReference type="EMBL" id="KAE9391899.1"/>
    </source>
</evidence>
<dbReference type="AlphaFoldDB" id="A0A6A4H0W4"/>
<keyword evidence="2" id="KW-1185">Reference proteome</keyword>
<name>A0A6A4H0W4_9AGAR</name>
<dbReference type="OrthoDB" id="3357948at2759"/>
<dbReference type="Proteomes" id="UP000799118">
    <property type="component" value="Unassembled WGS sequence"/>
</dbReference>
<protein>
    <submittedName>
        <fullName evidence="1">Uncharacterized protein</fullName>
    </submittedName>
</protein>
<gene>
    <name evidence="1" type="ORF">BT96DRAFT_831374</name>
</gene>
<reference evidence="1" key="1">
    <citation type="journal article" date="2019" name="Environ. Microbiol.">
        <title>Fungal ecological strategies reflected in gene transcription - a case study of two litter decomposers.</title>
        <authorList>
            <person name="Barbi F."/>
            <person name="Kohler A."/>
            <person name="Barry K."/>
            <person name="Baskaran P."/>
            <person name="Daum C."/>
            <person name="Fauchery L."/>
            <person name="Ihrmark K."/>
            <person name="Kuo A."/>
            <person name="LaButti K."/>
            <person name="Lipzen A."/>
            <person name="Morin E."/>
            <person name="Grigoriev I.V."/>
            <person name="Henrissat B."/>
            <person name="Lindahl B."/>
            <person name="Martin F."/>
        </authorList>
    </citation>
    <scope>NUCLEOTIDE SEQUENCE</scope>
    <source>
        <strain evidence="1">JB14</strain>
    </source>
</reference>
<sequence length="154" mass="16083">ILLPGFIVTARKVTFADLQGTGVRVPDEGLTVSGSLEEAWREVSPPSAGSTFVDPSGLGPGFGPTSFLDPTIIGVCHSRESGVEFDPEALISLGLCRVLNPLPMGTVLEDLLPGENEDGTGIAVGLDWRLTQVGRAVMEMCWVGGLALMSFGPS</sequence>
<accession>A0A6A4H0W4</accession>
<evidence type="ECO:0000313" key="2">
    <source>
        <dbReference type="Proteomes" id="UP000799118"/>
    </source>
</evidence>
<proteinExistence type="predicted"/>